<gene>
    <name evidence="1" type="ORF">D7V88_37150</name>
</gene>
<dbReference type="AlphaFoldDB" id="A0A3A8HZQ9"/>
<evidence type="ECO:0000313" key="1">
    <source>
        <dbReference type="EMBL" id="RKG73044.1"/>
    </source>
</evidence>
<comment type="caution">
    <text evidence="1">The sequence shown here is derived from an EMBL/GenBank/DDBJ whole genome shotgun (WGS) entry which is preliminary data.</text>
</comment>
<proteinExistence type="predicted"/>
<organism evidence="1 2">
    <name type="scientific">Corallococcus terminator</name>
    <dbReference type="NCBI Taxonomy" id="2316733"/>
    <lineage>
        <taxon>Bacteria</taxon>
        <taxon>Pseudomonadati</taxon>
        <taxon>Myxococcota</taxon>
        <taxon>Myxococcia</taxon>
        <taxon>Myxococcales</taxon>
        <taxon>Cystobacterineae</taxon>
        <taxon>Myxococcaceae</taxon>
        <taxon>Corallococcus</taxon>
    </lineage>
</organism>
<sequence>MSQQQRTGPGVRLQSGNEWVYAFRSQEDAASPPDLAVCAAAPFEPTVKLGASLYVPVHREVDGRFVEDGYEKVGTATACFRLTDRTFPPGTRVPFYARFHLPVGAFTASGECTLVSNDQPQAGVVLAGGALKLVEVPPGFVGGVLSNLSVFNPLKLPGFATGSYYTLYTFRNEGSASP</sequence>
<keyword evidence="2" id="KW-1185">Reference proteome</keyword>
<name>A0A3A8HZQ9_9BACT</name>
<dbReference type="OrthoDB" id="5506296at2"/>
<dbReference type="EMBL" id="RAVZ01000432">
    <property type="protein sequence ID" value="RKG73044.1"/>
    <property type="molecule type" value="Genomic_DNA"/>
</dbReference>
<reference evidence="2" key="1">
    <citation type="submission" date="2018-09" db="EMBL/GenBank/DDBJ databases">
        <authorList>
            <person name="Livingstone P.G."/>
            <person name="Whitworth D.E."/>
        </authorList>
    </citation>
    <scope>NUCLEOTIDE SEQUENCE [LARGE SCALE GENOMIC DNA]</scope>
    <source>
        <strain evidence="2">CA054A</strain>
    </source>
</reference>
<accession>A0A3A8HZQ9</accession>
<dbReference type="Proteomes" id="UP000268094">
    <property type="component" value="Unassembled WGS sequence"/>
</dbReference>
<evidence type="ECO:0000313" key="2">
    <source>
        <dbReference type="Proteomes" id="UP000268094"/>
    </source>
</evidence>
<protein>
    <submittedName>
        <fullName evidence="1">Uncharacterized protein</fullName>
    </submittedName>
</protein>